<keyword evidence="2" id="KW-0812">Transmembrane</keyword>
<dbReference type="AlphaFoldDB" id="A0A8X7TZ79"/>
<dbReference type="Proteomes" id="UP000886595">
    <property type="component" value="Unassembled WGS sequence"/>
</dbReference>
<feature type="compositionally biased region" description="Gly residues" evidence="1">
    <location>
        <begin position="136"/>
        <end position="152"/>
    </location>
</feature>
<evidence type="ECO:0000256" key="2">
    <source>
        <dbReference type="SAM" id="Phobius"/>
    </source>
</evidence>
<feature type="region of interest" description="Disordered" evidence="1">
    <location>
        <begin position="126"/>
        <end position="160"/>
    </location>
</feature>
<dbReference type="PANTHER" id="PTHR35483:SF9">
    <property type="entry name" value="(RAPE) HYPOTHETICAL PROTEIN"/>
    <property type="match status" value="1"/>
</dbReference>
<dbReference type="GO" id="GO:0009507">
    <property type="term" value="C:chloroplast"/>
    <property type="evidence" value="ECO:0007669"/>
    <property type="project" value="TreeGrafter"/>
</dbReference>
<gene>
    <name evidence="3" type="ORF">Bca52824_077940</name>
</gene>
<proteinExistence type="predicted"/>
<dbReference type="OrthoDB" id="1680511at2759"/>
<organism evidence="3 4">
    <name type="scientific">Brassica carinata</name>
    <name type="common">Ethiopian mustard</name>
    <name type="synonym">Abyssinian cabbage</name>
    <dbReference type="NCBI Taxonomy" id="52824"/>
    <lineage>
        <taxon>Eukaryota</taxon>
        <taxon>Viridiplantae</taxon>
        <taxon>Streptophyta</taxon>
        <taxon>Embryophyta</taxon>
        <taxon>Tracheophyta</taxon>
        <taxon>Spermatophyta</taxon>
        <taxon>Magnoliopsida</taxon>
        <taxon>eudicotyledons</taxon>
        <taxon>Gunneridae</taxon>
        <taxon>Pentapetalae</taxon>
        <taxon>rosids</taxon>
        <taxon>malvids</taxon>
        <taxon>Brassicales</taxon>
        <taxon>Brassicaceae</taxon>
        <taxon>Brassiceae</taxon>
        <taxon>Brassica</taxon>
    </lineage>
</organism>
<evidence type="ECO:0008006" key="5">
    <source>
        <dbReference type="Google" id="ProtNLM"/>
    </source>
</evidence>
<accession>A0A8X7TZ79</accession>
<reference evidence="3 4" key="1">
    <citation type="submission" date="2020-02" db="EMBL/GenBank/DDBJ databases">
        <authorList>
            <person name="Ma Q."/>
            <person name="Huang Y."/>
            <person name="Song X."/>
            <person name="Pei D."/>
        </authorList>
    </citation>
    <scope>NUCLEOTIDE SEQUENCE [LARGE SCALE GENOMIC DNA]</scope>
    <source>
        <strain evidence="3">Sxm20200214</strain>
        <tissue evidence="3">Leaf</tissue>
    </source>
</reference>
<evidence type="ECO:0000313" key="4">
    <source>
        <dbReference type="Proteomes" id="UP000886595"/>
    </source>
</evidence>
<name>A0A8X7TZ79_BRACI</name>
<comment type="caution">
    <text evidence="3">The sequence shown here is derived from an EMBL/GenBank/DDBJ whole genome shotgun (WGS) entry which is preliminary data.</text>
</comment>
<dbReference type="EMBL" id="JAAMPC010000015">
    <property type="protein sequence ID" value="KAG2258646.1"/>
    <property type="molecule type" value="Genomic_DNA"/>
</dbReference>
<feature type="transmembrane region" description="Helical" evidence="2">
    <location>
        <begin position="167"/>
        <end position="185"/>
    </location>
</feature>
<dbReference type="PANTHER" id="PTHR35483">
    <property type="entry name" value="NUCLEUSENVELOPE PROTEIN"/>
    <property type="match status" value="1"/>
</dbReference>
<sequence length="268" mass="29987">MISTQANLIKPSLFCPRTTSHTNRVFKIPSLRTSLRFDYHQPRRNLTLRASASSSSTSTHQFSPLLSHRCRLQSRGQRRGPAVCVLGGKDRPGGGNEISSQWKEIEKAMGNKSVEDLLREQIRNKDYYDSGNTPPRGGGRGGGGGGNGGSQGSSGEDNGLPGIAHETLQVVLATIGFIFLYIFLINGKELLRLARDYFRYLTGRPKSVRLSRAMGSWSRLLERMSLREKVYDEYLLEKPIINTPSWYESPGKYRRVVKSYADANEDDE</sequence>
<keyword evidence="2" id="KW-0472">Membrane</keyword>
<keyword evidence="2" id="KW-1133">Transmembrane helix</keyword>
<evidence type="ECO:0000313" key="3">
    <source>
        <dbReference type="EMBL" id="KAG2258646.1"/>
    </source>
</evidence>
<protein>
    <recommendedName>
        <fullName evidence="5">Glycine-rich protein</fullName>
    </recommendedName>
</protein>
<evidence type="ECO:0000256" key="1">
    <source>
        <dbReference type="SAM" id="MobiDB-lite"/>
    </source>
</evidence>
<keyword evidence="4" id="KW-1185">Reference proteome</keyword>